<organism evidence="8 9">
    <name type="scientific">Malus domestica</name>
    <name type="common">Apple</name>
    <name type="synonym">Pyrus malus</name>
    <dbReference type="NCBI Taxonomy" id="3750"/>
    <lineage>
        <taxon>Eukaryota</taxon>
        <taxon>Viridiplantae</taxon>
        <taxon>Streptophyta</taxon>
        <taxon>Embryophyta</taxon>
        <taxon>Tracheophyta</taxon>
        <taxon>Spermatophyta</taxon>
        <taxon>Magnoliopsida</taxon>
        <taxon>eudicotyledons</taxon>
        <taxon>Gunneridae</taxon>
        <taxon>Pentapetalae</taxon>
        <taxon>rosids</taxon>
        <taxon>fabids</taxon>
        <taxon>Rosales</taxon>
        <taxon>Rosaceae</taxon>
        <taxon>Amygdaloideae</taxon>
        <taxon>Maleae</taxon>
        <taxon>Malus</taxon>
    </lineage>
</organism>
<evidence type="ECO:0000259" key="7">
    <source>
        <dbReference type="PROSITE" id="PS50863"/>
    </source>
</evidence>
<protein>
    <recommendedName>
        <fullName evidence="7">TF-B3 domain-containing protein</fullName>
    </recommendedName>
</protein>
<dbReference type="CDD" id="cd10017">
    <property type="entry name" value="B3_DNA"/>
    <property type="match status" value="1"/>
</dbReference>
<keyword evidence="9" id="KW-1185">Reference proteome</keyword>
<gene>
    <name evidence="8" type="ORF">DVH24_019240</name>
</gene>
<keyword evidence="5" id="KW-0539">Nucleus</keyword>
<feature type="domain" description="TF-B3" evidence="7">
    <location>
        <begin position="120"/>
        <end position="221"/>
    </location>
</feature>
<dbReference type="GO" id="GO:0003700">
    <property type="term" value="F:DNA-binding transcription factor activity"/>
    <property type="evidence" value="ECO:0007669"/>
    <property type="project" value="InterPro"/>
</dbReference>
<evidence type="ECO:0000313" key="8">
    <source>
        <dbReference type="EMBL" id="RXH76352.1"/>
    </source>
</evidence>
<feature type="compositionally biased region" description="Low complexity" evidence="6">
    <location>
        <begin position="69"/>
        <end position="87"/>
    </location>
</feature>
<accession>A0A498I285</accession>
<reference evidence="8 9" key="1">
    <citation type="submission" date="2018-10" db="EMBL/GenBank/DDBJ databases">
        <title>A high-quality apple genome assembly.</title>
        <authorList>
            <person name="Hu J."/>
        </authorList>
    </citation>
    <scope>NUCLEOTIDE SEQUENCE [LARGE SCALE GENOMIC DNA]</scope>
    <source>
        <strain evidence="9">cv. HFTH1</strain>
        <tissue evidence="8">Young leaf</tissue>
    </source>
</reference>
<dbReference type="GO" id="GO:0003677">
    <property type="term" value="F:DNA binding"/>
    <property type="evidence" value="ECO:0007669"/>
    <property type="project" value="UniProtKB-KW"/>
</dbReference>
<dbReference type="AlphaFoldDB" id="A0A498I285"/>
<dbReference type="PANTHER" id="PTHR31140:SF70">
    <property type="entry name" value="B3 DOMAIN-CONTAINING PROTEIN OS11G0156000"/>
    <property type="match status" value="1"/>
</dbReference>
<dbReference type="InterPro" id="IPR003340">
    <property type="entry name" value="B3_DNA-bd"/>
</dbReference>
<dbReference type="SUPFAM" id="SSF101936">
    <property type="entry name" value="DNA-binding pseudobarrel domain"/>
    <property type="match status" value="1"/>
</dbReference>
<keyword evidence="3" id="KW-0238">DNA-binding</keyword>
<dbReference type="EMBL" id="RDQH01000340">
    <property type="protein sequence ID" value="RXH76352.1"/>
    <property type="molecule type" value="Genomic_DNA"/>
</dbReference>
<feature type="region of interest" description="Disordered" evidence="6">
    <location>
        <begin position="16"/>
        <end position="114"/>
    </location>
</feature>
<feature type="region of interest" description="Disordered" evidence="6">
    <location>
        <begin position="312"/>
        <end position="345"/>
    </location>
</feature>
<dbReference type="InterPro" id="IPR015300">
    <property type="entry name" value="DNA-bd_pseudobarrel_sf"/>
</dbReference>
<evidence type="ECO:0000313" key="9">
    <source>
        <dbReference type="Proteomes" id="UP000290289"/>
    </source>
</evidence>
<comment type="subcellular location">
    <subcellularLocation>
        <location evidence="1">Nucleus</location>
    </subcellularLocation>
</comment>
<feature type="compositionally biased region" description="Polar residues" evidence="6">
    <location>
        <begin position="335"/>
        <end position="345"/>
    </location>
</feature>
<name>A0A498I285_MALDO</name>
<dbReference type="Pfam" id="PF02362">
    <property type="entry name" value="B3"/>
    <property type="match status" value="1"/>
</dbReference>
<dbReference type="PANTHER" id="PTHR31140">
    <property type="entry name" value="B3 DOMAIN-CONTAINING TRANSCRIPTION FACTOR ABI3"/>
    <property type="match status" value="1"/>
</dbReference>
<proteinExistence type="predicted"/>
<evidence type="ECO:0000256" key="4">
    <source>
        <dbReference type="ARBA" id="ARBA00023163"/>
    </source>
</evidence>
<keyword evidence="4" id="KW-0804">Transcription</keyword>
<feature type="compositionally biased region" description="Polar residues" evidence="6">
    <location>
        <begin position="16"/>
        <end position="26"/>
    </location>
</feature>
<dbReference type="Gene3D" id="2.40.330.10">
    <property type="entry name" value="DNA-binding pseudobarrel domain"/>
    <property type="match status" value="1"/>
</dbReference>
<evidence type="ECO:0000256" key="2">
    <source>
        <dbReference type="ARBA" id="ARBA00023015"/>
    </source>
</evidence>
<sequence>MSINHFSSDLSETQWWNTSSANSNPHQQDDSSGHPHSRTHIIPQFYQDGGSHPHPSFQPLQLNSQDPATPMSPTHFHTPTTTFNFNLNHHDAIDPNESDQLQPPPPHPRIDSYDEKEPMFEKPLTPSDVGKLNRLVIPKQHAEKYFPLGGGDSGLLLSFEDESGKSWRFRYSYWNSSQSYVLTKGWSRYVKEKRLDAGDVVSFERLRAHTDRLFIGWRRRNAVPAHDSGAQVSGGGVESSSGGGGGWTRMLYPAPHHGSSYPAHHYCHGVAPYPPDCLHAAGSDVQNMNQTTSVGNSKVLRLFGVNLECQQAAEHHESEPSTPDGSSSSLSMSSQGPTHGQQQLYPSAAYNYADQHREFTTFSGDVKPTRNRRG</sequence>
<dbReference type="InterPro" id="IPR044800">
    <property type="entry name" value="LEC2-like"/>
</dbReference>
<evidence type="ECO:0000256" key="1">
    <source>
        <dbReference type="ARBA" id="ARBA00004123"/>
    </source>
</evidence>
<feature type="compositionally biased region" description="Polar residues" evidence="6">
    <location>
        <begin position="58"/>
        <end position="67"/>
    </location>
</feature>
<dbReference type="GO" id="GO:0005634">
    <property type="term" value="C:nucleus"/>
    <property type="evidence" value="ECO:0007669"/>
    <property type="project" value="UniProtKB-SubCell"/>
</dbReference>
<feature type="compositionally biased region" description="Low complexity" evidence="6">
    <location>
        <begin position="320"/>
        <end position="334"/>
    </location>
</feature>
<keyword evidence="2" id="KW-0805">Transcription regulation</keyword>
<comment type="caution">
    <text evidence="8">The sequence shown here is derived from an EMBL/GenBank/DDBJ whole genome shotgun (WGS) entry which is preliminary data.</text>
</comment>
<evidence type="ECO:0000256" key="5">
    <source>
        <dbReference type="ARBA" id="ARBA00023242"/>
    </source>
</evidence>
<dbReference type="STRING" id="3750.A0A498I285"/>
<dbReference type="PROSITE" id="PS50863">
    <property type="entry name" value="B3"/>
    <property type="match status" value="1"/>
</dbReference>
<evidence type="ECO:0000256" key="6">
    <source>
        <dbReference type="SAM" id="MobiDB-lite"/>
    </source>
</evidence>
<dbReference type="SMART" id="SM01019">
    <property type="entry name" value="B3"/>
    <property type="match status" value="1"/>
</dbReference>
<dbReference type="Proteomes" id="UP000290289">
    <property type="component" value="Chromosome 14"/>
</dbReference>
<evidence type="ECO:0000256" key="3">
    <source>
        <dbReference type="ARBA" id="ARBA00023125"/>
    </source>
</evidence>